<keyword evidence="9" id="KW-1185">Reference proteome</keyword>
<comment type="subcellular location">
    <subcellularLocation>
        <location evidence="1">Cell membrane</location>
        <topology evidence="1">Multi-pass membrane protein</topology>
    </subcellularLocation>
</comment>
<keyword evidence="5 6" id="KW-0472">Membrane</keyword>
<evidence type="ECO:0000256" key="1">
    <source>
        <dbReference type="ARBA" id="ARBA00004651"/>
    </source>
</evidence>
<evidence type="ECO:0000256" key="5">
    <source>
        <dbReference type="ARBA" id="ARBA00023136"/>
    </source>
</evidence>
<evidence type="ECO:0000313" key="9">
    <source>
        <dbReference type="Proteomes" id="UP000199169"/>
    </source>
</evidence>
<evidence type="ECO:0000256" key="6">
    <source>
        <dbReference type="SAM" id="Phobius"/>
    </source>
</evidence>
<dbReference type="GO" id="GO:0009055">
    <property type="term" value="F:electron transfer activity"/>
    <property type="evidence" value="ECO:0007669"/>
    <property type="project" value="InterPro"/>
</dbReference>
<feature type="domain" description="Cytochrome b561 bacterial/Ni-hydrogenase" evidence="7">
    <location>
        <begin position="11"/>
        <end position="199"/>
    </location>
</feature>
<keyword evidence="4 6" id="KW-1133">Transmembrane helix</keyword>
<dbReference type="Gene3D" id="1.20.950.20">
    <property type="entry name" value="Transmembrane di-heme cytochromes, Chain C"/>
    <property type="match status" value="1"/>
</dbReference>
<dbReference type="GO" id="GO:0020037">
    <property type="term" value="F:heme binding"/>
    <property type="evidence" value="ECO:0007669"/>
    <property type="project" value="TreeGrafter"/>
</dbReference>
<reference evidence="8 9" key="1">
    <citation type="submission" date="2016-06" db="EMBL/GenBank/DDBJ databases">
        <authorList>
            <person name="Kjaerup R.B."/>
            <person name="Dalgaard T.S."/>
            <person name="Juul-Madsen H.R."/>
        </authorList>
    </citation>
    <scope>NUCLEOTIDE SEQUENCE [LARGE SCALE GENOMIC DNA]</scope>
    <source>
        <strain evidence="8">3</strain>
    </source>
</reference>
<feature type="transmembrane region" description="Helical" evidence="6">
    <location>
        <begin position="115"/>
        <end position="135"/>
    </location>
</feature>
<dbReference type="GO" id="GO:0022904">
    <property type="term" value="P:respiratory electron transport chain"/>
    <property type="evidence" value="ECO:0007669"/>
    <property type="project" value="InterPro"/>
</dbReference>
<dbReference type="EMBL" id="FLQX01000147">
    <property type="protein sequence ID" value="SBT09308.1"/>
    <property type="molecule type" value="Genomic_DNA"/>
</dbReference>
<dbReference type="InterPro" id="IPR011577">
    <property type="entry name" value="Cyt_b561_bac/Ni-Hgenase"/>
</dbReference>
<accession>A0A1A8XZ20</accession>
<proteinExistence type="predicted"/>
<name>A0A1A8XZ20_9PROT</name>
<dbReference type="InterPro" id="IPR051542">
    <property type="entry name" value="Hydrogenase_cytochrome"/>
</dbReference>
<feature type="transmembrane region" description="Helical" evidence="6">
    <location>
        <begin position="53"/>
        <end position="74"/>
    </location>
</feature>
<sequence>MSTTDTTEITVWDPLVRLFHWSLVISFGAAYFSEGELFAVLQGRLDGEWLQVAHIWAGYTIAGLLLFRLLWGFVGPRHARFSDFVHSPVATLAYAREVLALRARRYLGHNPAGGAMILLLLFGLAATIGTGLALYGADKGLGPLAGWLLETSDATIDAIREAHEVATDCTLLLVGGHLLGVLWESLLHRENLVLAMITGRKRGKVLARGD</sequence>
<evidence type="ECO:0000256" key="3">
    <source>
        <dbReference type="ARBA" id="ARBA00022692"/>
    </source>
</evidence>
<gene>
    <name evidence="8" type="ORF">ACCAA_680033</name>
</gene>
<evidence type="ECO:0000256" key="2">
    <source>
        <dbReference type="ARBA" id="ARBA00022475"/>
    </source>
</evidence>
<evidence type="ECO:0000259" key="7">
    <source>
        <dbReference type="Pfam" id="PF01292"/>
    </source>
</evidence>
<evidence type="ECO:0000256" key="4">
    <source>
        <dbReference type="ARBA" id="ARBA00022989"/>
    </source>
</evidence>
<dbReference type="PANTHER" id="PTHR30485:SF2">
    <property type="entry name" value="BLL0597 PROTEIN"/>
    <property type="match status" value="1"/>
</dbReference>
<keyword evidence="2" id="KW-1003">Cell membrane</keyword>
<dbReference type="RefSeq" id="WP_186408752.1">
    <property type="nucleotide sequence ID" value="NZ_FLQX01000147.1"/>
</dbReference>
<organism evidence="8 9">
    <name type="scientific">Candidatus Accumulibacter aalborgensis</name>
    <dbReference type="NCBI Taxonomy" id="1860102"/>
    <lineage>
        <taxon>Bacteria</taxon>
        <taxon>Pseudomonadati</taxon>
        <taxon>Pseudomonadota</taxon>
        <taxon>Betaproteobacteria</taxon>
        <taxon>Candidatus Accumulibacter</taxon>
    </lineage>
</organism>
<feature type="transmembrane region" description="Helical" evidence="6">
    <location>
        <begin position="20"/>
        <end position="41"/>
    </location>
</feature>
<protein>
    <submittedName>
        <fullName evidence="8">Cytochrome B561</fullName>
    </submittedName>
</protein>
<dbReference type="InterPro" id="IPR016174">
    <property type="entry name" value="Di-haem_cyt_TM"/>
</dbReference>
<keyword evidence="3 6" id="KW-0812">Transmembrane</keyword>
<dbReference type="GO" id="GO:0005886">
    <property type="term" value="C:plasma membrane"/>
    <property type="evidence" value="ECO:0007669"/>
    <property type="project" value="UniProtKB-SubCell"/>
</dbReference>
<dbReference type="AlphaFoldDB" id="A0A1A8XZ20"/>
<dbReference type="SUPFAM" id="SSF81342">
    <property type="entry name" value="Transmembrane di-heme cytochromes"/>
    <property type="match status" value="1"/>
</dbReference>
<dbReference type="Proteomes" id="UP000199169">
    <property type="component" value="Unassembled WGS sequence"/>
</dbReference>
<dbReference type="Pfam" id="PF01292">
    <property type="entry name" value="Ni_hydr_CYTB"/>
    <property type="match status" value="1"/>
</dbReference>
<dbReference type="STRING" id="1860102.ACCAA_680033"/>
<evidence type="ECO:0000313" key="8">
    <source>
        <dbReference type="EMBL" id="SBT09308.1"/>
    </source>
</evidence>
<dbReference type="PANTHER" id="PTHR30485">
    <property type="entry name" value="NI/FE-HYDROGENASE 1 B-TYPE CYTOCHROME SUBUNIT"/>
    <property type="match status" value="1"/>
</dbReference>